<protein>
    <submittedName>
        <fullName evidence="1">Uncharacterized protein</fullName>
    </submittedName>
</protein>
<dbReference type="AlphaFoldDB" id="G0NXE6"/>
<accession>G0NXE6</accession>
<evidence type="ECO:0000313" key="2">
    <source>
        <dbReference type="Proteomes" id="UP000008068"/>
    </source>
</evidence>
<proteinExistence type="predicted"/>
<dbReference type="PANTHER" id="PTHR31464">
    <property type="entry name" value="PROTEIN CBG01266"/>
    <property type="match status" value="1"/>
</dbReference>
<dbReference type="HOGENOM" id="CLU_040461_1_1_1"/>
<organism evidence="2">
    <name type="scientific">Caenorhabditis brenneri</name>
    <name type="common">Nematode worm</name>
    <dbReference type="NCBI Taxonomy" id="135651"/>
    <lineage>
        <taxon>Eukaryota</taxon>
        <taxon>Metazoa</taxon>
        <taxon>Ecdysozoa</taxon>
        <taxon>Nematoda</taxon>
        <taxon>Chromadorea</taxon>
        <taxon>Rhabditida</taxon>
        <taxon>Rhabditina</taxon>
        <taxon>Rhabditomorpha</taxon>
        <taxon>Rhabditoidea</taxon>
        <taxon>Rhabditidae</taxon>
        <taxon>Peloderinae</taxon>
        <taxon>Caenorhabditis</taxon>
    </lineage>
</organism>
<dbReference type="Pfam" id="PF05075">
    <property type="entry name" value="DUF684"/>
    <property type="match status" value="1"/>
</dbReference>
<dbReference type="InterPro" id="IPR007767">
    <property type="entry name" value="DUF684"/>
</dbReference>
<gene>
    <name evidence="1" type="ORF">CAEBREN_07007</name>
</gene>
<name>G0NXE6_CAEBE</name>
<reference evidence="2" key="1">
    <citation type="submission" date="2011-07" db="EMBL/GenBank/DDBJ databases">
        <authorList>
            <consortium name="Caenorhabditis brenneri Sequencing and Analysis Consortium"/>
            <person name="Wilson R.K."/>
        </authorList>
    </citation>
    <scope>NUCLEOTIDE SEQUENCE [LARGE SCALE GENOMIC DNA]</scope>
    <source>
        <strain evidence="2">PB2801</strain>
    </source>
</reference>
<evidence type="ECO:0000313" key="1">
    <source>
        <dbReference type="EMBL" id="EGT39509.1"/>
    </source>
</evidence>
<dbReference type="PANTHER" id="PTHR31464:SF3">
    <property type="entry name" value="AAA DOMAIN-CONTAINING PROTEIN-RELATED"/>
    <property type="match status" value="1"/>
</dbReference>
<keyword evidence="2" id="KW-1185">Reference proteome</keyword>
<sequence>MARGETVVYSALSSQETYSPIDGVPTQLDVTNVALQTRPMGLEEINDVKDKLDNTIDIYKSLLDVANAGLEFFEEESRKGAQKNIQIIAGLGDILKGVMMFIPKPEDPMVTQMNELAETVDRINEKIGQHYDEIKTLIIEINFYSNIFSPAFVLARYMRDCIKNPGPDSRECFKRAYLKHPPMRLHYLLTSCMDQKSTDPFQQAMDTLPRYSTFKKWKDIISRLLIQFMYLEAFASGHLGIGSISNCKLLLKKSQDVISMMYSWKQHYVNFQDFSYDLKKWLTPWLNANAGLSNAQKADEIKKRLDDYMTTCSFYVVVFDHYHNENEYWEDIKTQEYYYIRCYGPGGGNTFIHWDDVRFVSEKEWEAFKNKVQWYKKDDNKGRITQELKSNPIPHAGFTFVLGGLNEEIRHSSSFTPREEGPGWWTYPFDFGGPRNRRLVVGYSTR</sequence>
<dbReference type="EMBL" id="GL379971">
    <property type="protein sequence ID" value="EGT39509.1"/>
    <property type="molecule type" value="Genomic_DNA"/>
</dbReference>
<dbReference type="InParanoid" id="G0NXE6"/>
<dbReference type="Proteomes" id="UP000008068">
    <property type="component" value="Unassembled WGS sequence"/>
</dbReference>